<feature type="transmembrane region" description="Helical" evidence="1">
    <location>
        <begin position="153"/>
        <end position="172"/>
    </location>
</feature>
<proteinExistence type="predicted"/>
<comment type="caution">
    <text evidence="2">The sequence shown here is derived from an EMBL/GenBank/DDBJ whole genome shotgun (WGS) entry which is preliminary data.</text>
</comment>
<dbReference type="AlphaFoldDB" id="Q0G0U6"/>
<keyword evidence="3" id="KW-1185">Reference proteome</keyword>
<feature type="transmembrane region" description="Helical" evidence="1">
    <location>
        <begin position="93"/>
        <end position="111"/>
    </location>
</feature>
<keyword evidence="1" id="KW-0812">Transmembrane</keyword>
<feature type="transmembrane region" description="Helical" evidence="1">
    <location>
        <begin position="30"/>
        <end position="51"/>
    </location>
</feature>
<gene>
    <name evidence="2" type="ORF">FP2506_18434</name>
</gene>
<accession>Q0G0U6</accession>
<keyword evidence="1" id="KW-1133">Transmembrane helix</keyword>
<organism evidence="2 3">
    <name type="scientific">Fulvimarina pelagi HTCC2506</name>
    <dbReference type="NCBI Taxonomy" id="314231"/>
    <lineage>
        <taxon>Bacteria</taxon>
        <taxon>Pseudomonadati</taxon>
        <taxon>Pseudomonadota</taxon>
        <taxon>Alphaproteobacteria</taxon>
        <taxon>Hyphomicrobiales</taxon>
        <taxon>Aurantimonadaceae</taxon>
        <taxon>Fulvimarina</taxon>
    </lineage>
</organism>
<feature type="transmembrane region" description="Helical" evidence="1">
    <location>
        <begin position="63"/>
        <end position="81"/>
    </location>
</feature>
<dbReference type="EMBL" id="AATP01000005">
    <property type="protein sequence ID" value="EAU40893.1"/>
    <property type="molecule type" value="Genomic_DNA"/>
</dbReference>
<dbReference type="eggNOG" id="ENOG5032RXT">
    <property type="taxonomic scope" value="Bacteria"/>
</dbReference>
<dbReference type="Proteomes" id="UP000004310">
    <property type="component" value="Unassembled WGS sequence"/>
</dbReference>
<name>Q0G0U6_9HYPH</name>
<reference evidence="2 3" key="1">
    <citation type="journal article" date="2010" name="J. Bacteriol.">
        <title>Genome sequence of Fulvimarina pelagi HTCC2506T, a Mn(II)-oxidizing alphaproteobacterium possessing an aerobic anoxygenic photosynthetic gene cluster and Xanthorhodopsin.</title>
        <authorList>
            <person name="Kang I."/>
            <person name="Oh H.M."/>
            <person name="Lim S.I."/>
            <person name="Ferriera S."/>
            <person name="Giovannoni S.J."/>
            <person name="Cho J.C."/>
        </authorList>
    </citation>
    <scope>NUCLEOTIDE SEQUENCE [LARGE SCALE GENOMIC DNA]</scope>
    <source>
        <strain evidence="2 3">HTCC2506</strain>
    </source>
</reference>
<keyword evidence="1" id="KW-0472">Membrane</keyword>
<evidence type="ECO:0000313" key="2">
    <source>
        <dbReference type="EMBL" id="EAU40893.1"/>
    </source>
</evidence>
<feature type="transmembrane region" description="Helical" evidence="1">
    <location>
        <begin position="123"/>
        <end position="141"/>
    </location>
</feature>
<dbReference type="STRING" id="217511.GCA_001463845_01971"/>
<dbReference type="RefSeq" id="WP_007068801.1">
    <property type="nucleotide sequence ID" value="NZ_DS022272.1"/>
</dbReference>
<dbReference type="InterPro" id="IPR045708">
    <property type="entry name" value="DUF6064"/>
</dbReference>
<dbReference type="Pfam" id="PF19540">
    <property type="entry name" value="DUF6064"/>
    <property type="match status" value="1"/>
</dbReference>
<protein>
    <submittedName>
        <fullName evidence="2">Uncharacterized protein</fullName>
    </submittedName>
</protein>
<feature type="transmembrane region" description="Helical" evidence="1">
    <location>
        <begin position="179"/>
        <end position="200"/>
    </location>
</feature>
<feature type="transmembrane region" description="Helical" evidence="1">
    <location>
        <begin position="206"/>
        <end position="223"/>
    </location>
</feature>
<evidence type="ECO:0000256" key="1">
    <source>
        <dbReference type="SAM" id="Phobius"/>
    </source>
</evidence>
<dbReference type="HOGENOM" id="CLU_102141_0_0_5"/>
<evidence type="ECO:0000313" key="3">
    <source>
        <dbReference type="Proteomes" id="UP000004310"/>
    </source>
</evidence>
<sequence length="225" mass="24882">METWTTYRLQDFLLFSERVYRRLFEAQNEAWWPLPIIMTIIGLAILAVWLIRSSKTIDTARQMSWGLMIATIVFVAVTFLRSRYAPISPIASVGYWAFLGEAVLLAFVGATAEPVNHRSRARLMVGGSLAAIGLLAYPAIGYSRSRALTGAEWFAFAPDPTMVALLGLFLMAGACRLRLAILMIVPIVWLIFSALTLRVFGDPVSWLLFGAIALAVLGCLLPAQR</sequence>